<dbReference type="InterPro" id="IPR023222">
    <property type="entry name" value="PsbQ-like_dom_sf"/>
</dbReference>
<dbReference type="PROSITE" id="PS50072">
    <property type="entry name" value="CSA_PPIASE_2"/>
    <property type="match status" value="1"/>
</dbReference>
<evidence type="ECO:0000256" key="2">
    <source>
        <dbReference type="ARBA" id="ARBA00023078"/>
    </source>
</evidence>
<dbReference type="InterPro" id="IPR044665">
    <property type="entry name" value="E_coli_cyclophilin_A-like"/>
</dbReference>
<evidence type="ECO:0000256" key="4">
    <source>
        <dbReference type="ARBA" id="ARBA00023235"/>
    </source>
</evidence>
<dbReference type="SUPFAM" id="SSF101112">
    <property type="entry name" value="Oxygen-evolving enhancer protein 3"/>
    <property type="match status" value="1"/>
</dbReference>
<keyword evidence="7" id="KW-1185">Reference proteome</keyword>
<dbReference type="Pfam" id="PF21329">
    <property type="entry name" value="CYP38_PsbQ-like"/>
    <property type="match status" value="1"/>
</dbReference>
<dbReference type="CDD" id="cd01924">
    <property type="entry name" value="cyclophilin_TLP40_like"/>
    <property type="match status" value="1"/>
</dbReference>
<reference evidence="6 7" key="1">
    <citation type="submission" date="2021-08" db="EMBL/GenBank/DDBJ databases">
        <title>Draft genome sequence of Spirulina subsalsa with high tolerance to salinity and hype-accumulation of phycocyanin.</title>
        <authorList>
            <person name="Pei H."/>
            <person name="Jiang L."/>
        </authorList>
    </citation>
    <scope>NUCLEOTIDE SEQUENCE [LARGE SCALE GENOMIC DNA]</scope>
    <source>
        <strain evidence="6 7">FACHB-351</strain>
    </source>
</reference>
<dbReference type="EC" id="5.2.1.8" evidence="1"/>
<dbReference type="SUPFAM" id="SSF50891">
    <property type="entry name" value="Cyclophilin-like"/>
    <property type="match status" value="1"/>
</dbReference>
<proteinExistence type="predicted"/>
<dbReference type="Pfam" id="PF00160">
    <property type="entry name" value="Pro_isomerase"/>
    <property type="match status" value="1"/>
</dbReference>
<accession>A0ABT3L3Y9</accession>
<dbReference type="InterPro" id="IPR002130">
    <property type="entry name" value="Cyclophilin-type_PPIase_dom"/>
</dbReference>
<dbReference type="Proteomes" id="UP001526426">
    <property type="component" value="Unassembled WGS sequence"/>
</dbReference>
<evidence type="ECO:0000259" key="5">
    <source>
        <dbReference type="PROSITE" id="PS50072"/>
    </source>
</evidence>
<keyword evidence="4 6" id="KW-0413">Isomerase</keyword>
<name>A0ABT3L3Y9_9CYAN</name>
<dbReference type="InterPro" id="IPR029000">
    <property type="entry name" value="Cyclophilin-like_dom_sf"/>
</dbReference>
<evidence type="ECO:0000256" key="3">
    <source>
        <dbReference type="ARBA" id="ARBA00023110"/>
    </source>
</evidence>
<evidence type="ECO:0000313" key="7">
    <source>
        <dbReference type="Proteomes" id="UP001526426"/>
    </source>
</evidence>
<dbReference type="RefSeq" id="WP_265263956.1">
    <property type="nucleotide sequence ID" value="NZ_JAIHOM010000031.1"/>
</dbReference>
<dbReference type="GO" id="GO:0003755">
    <property type="term" value="F:peptidyl-prolyl cis-trans isomerase activity"/>
    <property type="evidence" value="ECO:0007669"/>
    <property type="project" value="UniProtKB-EC"/>
</dbReference>
<dbReference type="Gene3D" id="1.20.120.290">
    <property type="entry name" value="Oxygen-evolving enhancer protein 3 (PsbQ), four-helix up-down bundle"/>
    <property type="match status" value="1"/>
</dbReference>
<dbReference type="EMBL" id="JAIHOM010000031">
    <property type="protein sequence ID" value="MCW6036213.1"/>
    <property type="molecule type" value="Genomic_DNA"/>
</dbReference>
<gene>
    <name evidence="6" type="ORF">K4A83_07995</name>
</gene>
<sequence>MKPLSRFWQDWGKRLLTTSLVALLLLPLSVTLSGAGWNTNSLSSGRKSQLAQGDAITDPTAILRYALPIENQEVRQLQGSIEGISTSLRAKRWSTVMRDLKDAALILNYGKDEILADIPSDRQTEAQTILAQVTEDVKQLQAAAENKDKPVVWEVRRQILNALTDLEELMVTGFPFTVPEEYGNLPQLKGRATVEMETTQGTLTIIVDGYNAPVNAGNFVDLVQRGFYDGLDFFQREGFVVQTGNPPGDEEGFIDPKTGEYRAIPMEIKVQGDDEPIYGITLEDAGLYLAQPALPFNAYGALALARPSGDANGGSSQVFFFLFDRELTPPGYNLMDGRYSVFGYVVEGQDVLAKLTNEDQVIRARVIQGADNLEV</sequence>
<keyword evidence="3" id="KW-0697">Rotamase</keyword>
<evidence type="ECO:0000313" key="6">
    <source>
        <dbReference type="EMBL" id="MCW6036213.1"/>
    </source>
</evidence>
<dbReference type="PANTHER" id="PTHR43246">
    <property type="entry name" value="PEPTIDYL-PROLYL CIS-TRANS ISOMERASE CYP38, CHLOROPLASTIC"/>
    <property type="match status" value="1"/>
</dbReference>
<feature type="domain" description="PPIase cyclophilin-type" evidence="5">
    <location>
        <begin position="201"/>
        <end position="357"/>
    </location>
</feature>
<evidence type="ECO:0000256" key="1">
    <source>
        <dbReference type="ARBA" id="ARBA00013194"/>
    </source>
</evidence>
<keyword evidence="2" id="KW-0793">Thylakoid</keyword>
<organism evidence="6 7">
    <name type="scientific">Spirulina subsalsa FACHB-351</name>
    <dbReference type="NCBI Taxonomy" id="234711"/>
    <lineage>
        <taxon>Bacteria</taxon>
        <taxon>Bacillati</taxon>
        <taxon>Cyanobacteriota</taxon>
        <taxon>Cyanophyceae</taxon>
        <taxon>Spirulinales</taxon>
        <taxon>Spirulinaceae</taxon>
        <taxon>Spirulina</taxon>
    </lineage>
</organism>
<protein>
    <recommendedName>
        <fullName evidence="1">peptidylprolyl isomerase</fullName>
        <ecNumber evidence="1">5.2.1.8</ecNumber>
    </recommendedName>
</protein>
<dbReference type="InterPro" id="IPR048563">
    <property type="entry name" value="CYP38_PsbQ-like"/>
</dbReference>
<dbReference type="Gene3D" id="2.40.100.10">
    <property type="entry name" value="Cyclophilin-like"/>
    <property type="match status" value="1"/>
</dbReference>
<comment type="caution">
    <text evidence="6">The sequence shown here is derived from an EMBL/GenBank/DDBJ whole genome shotgun (WGS) entry which is preliminary data.</text>
</comment>